<keyword evidence="1" id="KW-1133">Transmembrane helix</keyword>
<keyword evidence="1" id="KW-0472">Membrane</keyword>
<keyword evidence="3" id="KW-1185">Reference proteome</keyword>
<accession>A0ABX2P8M5</accession>
<protein>
    <submittedName>
        <fullName evidence="2">Uncharacterized protein</fullName>
    </submittedName>
</protein>
<evidence type="ECO:0000313" key="3">
    <source>
        <dbReference type="Proteomes" id="UP001516351"/>
    </source>
</evidence>
<feature type="transmembrane region" description="Helical" evidence="1">
    <location>
        <begin position="43"/>
        <end position="65"/>
    </location>
</feature>
<comment type="caution">
    <text evidence="2">The sequence shown here is derived from an EMBL/GenBank/DDBJ whole genome shotgun (WGS) entry which is preliminary data.</text>
</comment>
<dbReference type="RefSeq" id="WP_267311315.1">
    <property type="nucleotide sequence ID" value="NZ_JABXXV010000011.1"/>
</dbReference>
<name>A0ABX2P8M5_9PROT</name>
<feature type="transmembrane region" description="Helical" evidence="1">
    <location>
        <begin position="159"/>
        <end position="181"/>
    </location>
</feature>
<dbReference type="EMBL" id="JABXXV010000011">
    <property type="protein sequence ID" value="NVN48211.1"/>
    <property type="molecule type" value="Genomic_DNA"/>
</dbReference>
<sequence>MSEPPSEKQAMHLKRLSKRFLISAGISFILSPLVFSYSEKTILAILLPLAPIVLTMLSIASFLAIEDAKSRYTEVKNYPFYNSITCIFYKVSGFIPKPYNYLYIQYLNLLGLMVFPISMVIFFSITSAICGEVLKHFGICAPLFFFDTTPRTPRLLSDIFVGMTYCITPLVIVFLIGYVLWMNKKLREL</sequence>
<proteinExistence type="predicted"/>
<feature type="transmembrane region" description="Helical" evidence="1">
    <location>
        <begin position="106"/>
        <end position="129"/>
    </location>
</feature>
<organism evidence="2 3">
    <name type="scientific">Asaia spathodeae</name>
    <dbReference type="NCBI Taxonomy" id="657016"/>
    <lineage>
        <taxon>Bacteria</taxon>
        <taxon>Pseudomonadati</taxon>
        <taxon>Pseudomonadota</taxon>
        <taxon>Alphaproteobacteria</taxon>
        <taxon>Acetobacterales</taxon>
        <taxon>Acetobacteraceae</taxon>
        <taxon>Asaia</taxon>
    </lineage>
</organism>
<keyword evidence="1" id="KW-0812">Transmembrane</keyword>
<reference evidence="2 3" key="1">
    <citation type="submission" date="2020-06" db="EMBL/GenBank/DDBJ databases">
        <title>Synonyms of Asaia species.</title>
        <authorList>
            <person name="Sombolestani A."/>
        </authorList>
    </citation>
    <scope>NUCLEOTIDE SEQUENCE [LARGE SCALE GENOMIC DNA]</scope>
    <source>
        <strain evidence="2 3">LMG 27047</strain>
    </source>
</reference>
<gene>
    <name evidence="2" type="ORF">HW542_15530</name>
</gene>
<evidence type="ECO:0000313" key="2">
    <source>
        <dbReference type="EMBL" id="NVN48211.1"/>
    </source>
</evidence>
<evidence type="ECO:0000256" key="1">
    <source>
        <dbReference type="SAM" id="Phobius"/>
    </source>
</evidence>
<feature type="transmembrane region" description="Helical" evidence="1">
    <location>
        <begin position="20"/>
        <end position="37"/>
    </location>
</feature>
<dbReference type="Proteomes" id="UP001516351">
    <property type="component" value="Unassembled WGS sequence"/>
</dbReference>